<organism evidence="1 2">
    <name type="scientific">Pseudomonas fluorescens</name>
    <dbReference type="NCBI Taxonomy" id="294"/>
    <lineage>
        <taxon>Bacteria</taxon>
        <taxon>Pseudomonadati</taxon>
        <taxon>Pseudomonadota</taxon>
        <taxon>Gammaproteobacteria</taxon>
        <taxon>Pseudomonadales</taxon>
        <taxon>Pseudomonadaceae</taxon>
        <taxon>Pseudomonas</taxon>
    </lineage>
</organism>
<evidence type="ECO:0000313" key="2">
    <source>
        <dbReference type="Proteomes" id="UP000061348"/>
    </source>
</evidence>
<dbReference type="EMBL" id="LCYA01000154">
    <property type="protein sequence ID" value="KWV84539.1"/>
    <property type="molecule type" value="Genomic_DNA"/>
</dbReference>
<sequence>MPHHRIGAVAGVDAQFTLPGVVLELQFALMLEHPLASAIDPQFTFLLANLAIELVVTLCSFEPRQRYLIDVTNTPVSVQCMAQLARQLVVMLGAQAQFQGVTQVRVQVHLPVAQLQLPVQAHAVVIGAAVEQFPVDQAGPSVGRPGIFAGVATIPRPAHRYAAPNGADLWPLGRAPQPWLLAGGLKMQQLRTLATEHRLAQGVVDHQHIAHLKALPGEHRTLAQGFEKALQRLLVHVPRSRISQCHAKKSG</sequence>
<reference evidence="1 2" key="1">
    <citation type="submission" date="2015-05" db="EMBL/GenBank/DDBJ databases">
        <title>A genomic and transcriptomic approach to investigate the blue pigment phenotype in Pseudomonas fluorescens.</title>
        <authorList>
            <person name="Andreani N.A."/>
            <person name="Cardazzo B."/>
        </authorList>
    </citation>
    <scope>NUCLEOTIDE SEQUENCE [LARGE SCALE GENOMIC DNA]</scope>
    <source>
        <strain evidence="1 2">Ps_22</strain>
    </source>
</reference>
<dbReference type="AlphaFoldDB" id="A0A120G5R2"/>
<dbReference type="PATRIC" id="fig|294.194.peg.6174"/>
<comment type="caution">
    <text evidence="1">The sequence shown here is derived from an EMBL/GenBank/DDBJ whole genome shotgun (WGS) entry which is preliminary data.</text>
</comment>
<protein>
    <submittedName>
        <fullName evidence="1">Uncharacterized protein</fullName>
    </submittedName>
</protein>
<evidence type="ECO:0000313" key="1">
    <source>
        <dbReference type="EMBL" id="KWV84539.1"/>
    </source>
</evidence>
<accession>A0A120G5R2</accession>
<dbReference type="Proteomes" id="UP000061348">
    <property type="component" value="Unassembled WGS sequence"/>
</dbReference>
<gene>
    <name evidence="1" type="ORF">PFLmoz3_05574</name>
</gene>
<name>A0A120G5R2_PSEFL</name>
<proteinExistence type="predicted"/>